<evidence type="ECO:0000313" key="3">
    <source>
        <dbReference type="Proteomes" id="UP001597135"/>
    </source>
</evidence>
<feature type="region of interest" description="Disordered" evidence="1">
    <location>
        <begin position="35"/>
        <end position="96"/>
    </location>
</feature>
<evidence type="ECO:0008006" key="4">
    <source>
        <dbReference type="Google" id="ProtNLM"/>
    </source>
</evidence>
<proteinExistence type="predicted"/>
<gene>
    <name evidence="2" type="ORF">ACFQ4E_06400</name>
</gene>
<feature type="compositionally biased region" description="Low complexity" evidence="1">
    <location>
        <begin position="35"/>
        <end position="46"/>
    </location>
</feature>
<reference evidence="3" key="1">
    <citation type="journal article" date="2019" name="Int. J. Syst. Evol. Microbiol.">
        <title>The Global Catalogue of Microorganisms (GCM) 10K type strain sequencing project: providing services to taxonomists for standard genome sequencing and annotation.</title>
        <authorList>
            <consortium name="The Broad Institute Genomics Platform"/>
            <consortium name="The Broad Institute Genome Sequencing Center for Infectious Disease"/>
            <person name="Wu L."/>
            <person name="Ma J."/>
        </authorList>
    </citation>
    <scope>NUCLEOTIDE SEQUENCE [LARGE SCALE GENOMIC DNA]</scope>
    <source>
        <strain evidence="3">CCUG 62953</strain>
    </source>
</reference>
<name>A0ABW3ZFW8_9RHOB</name>
<comment type="caution">
    <text evidence="2">The sequence shown here is derived from an EMBL/GenBank/DDBJ whole genome shotgun (WGS) entry which is preliminary data.</text>
</comment>
<accession>A0ABW3ZFW8</accession>
<organism evidence="2 3">
    <name type="scientific">Litorisediminicola beolgyonensis</name>
    <dbReference type="NCBI Taxonomy" id="1173614"/>
    <lineage>
        <taxon>Bacteria</taxon>
        <taxon>Pseudomonadati</taxon>
        <taxon>Pseudomonadota</taxon>
        <taxon>Alphaproteobacteria</taxon>
        <taxon>Rhodobacterales</taxon>
        <taxon>Paracoccaceae</taxon>
        <taxon>Litorisediminicola</taxon>
    </lineage>
</organism>
<dbReference type="EMBL" id="JBHTMU010000008">
    <property type="protein sequence ID" value="MFD1342042.1"/>
    <property type="molecule type" value="Genomic_DNA"/>
</dbReference>
<dbReference type="RefSeq" id="WP_386802108.1">
    <property type="nucleotide sequence ID" value="NZ_JBHTMU010000008.1"/>
</dbReference>
<feature type="compositionally biased region" description="Low complexity" evidence="1">
    <location>
        <begin position="60"/>
        <end position="75"/>
    </location>
</feature>
<evidence type="ECO:0000313" key="2">
    <source>
        <dbReference type="EMBL" id="MFD1342042.1"/>
    </source>
</evidence>
<protein>
    <recommendedName>
        <fullName evidence="4">Flagellar protein FliL</fullName>
    </recommendedName>
</protein>
<keyword evidence="3" id="KW-1185">Reference proteome</keyword>
<evidence type="ECO:0000256" key="1">
    <source>
        <dbReference type="SAM" id="MobiDB-lite"/>
    </source>
</evidence>
<dbReference type="Proteomes" id="UP001597135">
    <property type="component" value="Unassembled WGS sequence"/>
</dbReference>
<sequence length="208" mass="21244">MSKLTILLAGLPVLSVGLGFGAGYLLDPSGSDAHSSAALHADAPAAQDGVKPTAGKASGHAPVTAKAHAPAATADHGGDGDVIVQSPTKAKEVGPGIKPELDGRVIMLGRITLPVQKARSVSYIVADLGVALPDPQIAESYSSPETAMRLRDAVLTELTKAAGGPDLKGASIDTDALSDRLRSVLAQSYADVEDVLFLSFYKADVPRV</sequence>